<dbReference type="Gene3D" id="3.30.70.270">
    <property type="match status" value="1"/>
</dbReference>
<dbReference type="PANTHER" id="PTHR24559">
    <property type="entry name" value="TRANSPOSON TY3-I GAG-POL POLYPROTEIN"/>
    <property type="match status" value="1"/>
</dbReference>
<dbReference type="InterPro" id="IPR053134">
    <property type="entry name" value="RNA-dir_DNA_polymerase"/>
</dbReference>
<dbReference type="Proteomes" id="UP000257109">
    <property type="component" value="Unassembled WGS sequence"/>
</dbReference>
<sequence length="78" mass="9070">MLPNKVAYKANPKESKEIQQVAKLVEKCRVCENDLLNELHGSSVFSKIYLRSEYHQICVREGDEWKTTLKTKFGHMNS</sequence>
<dbReference type="OrthoDB" id="437338at2759"/>
<accession>A0A371FUA6</accession>
<name>A0A371FUA6_MUCPR</name>
<dbReference type="SUPFAM" id="SSF56672">
    <property type="entry name" value="DNA/RNA polymerases"/>
    <property type="match status" value="1"/>
</dbReference>
<dbReference type="Gene3D" id="3.10.10.10">
    <property type="entry name" value="HIV Type 1 Reverse Transcriptase, subunit A, domain 1"/>
    <property type="match status" value="1"/>
</dbReference>
<keyword evidence="2" id="KW-1185">Reference proteome</keyword>
<dbReference type="InterPro" id="IPR043502">
    <property type="entry name" value="DNA/RNA_pol_sf"/>
</dbReference>
<comment type="caution">
    <text evidence="1">The sequence shown here is derived from an EMBL/GenBank/DDBJ whole genome shotgun (WGS) entry which is preliminary data.</text>
</comment>
<reference evidence="1" key="1">
    <citation type="submission" date="2018-05" db="EMBL/GenBank/DDBJ databases">
        <title>Draft genome of Mucuna pruriens seed.</title>
        <authorList>
            <person name="Nnadi N.E."/>
            <person name="Vos R."/>
            <person name="Hasami M.H."/>
            <person name="Devisetty U.K."/>
            <person name="Aguiy J.C."/>
        </authorList>
    </citation>
    <scope>NUCLEOTIDE SEQUENCE [LARGE SCALE GENOMIC DNA]</scope>
    <source>
        <strain evidence="1">JCA_2017</strain>
    </source>
</reference>
<protein>
    <submittedName>
        <fullName evidence="1">Uncharacterized protein</fullName>
    </submittedName>
</protein>
<proteinExistence type="predicted"/>
<dbReference type="EMBL" id="QJKJ01007793">
    <property type="protein sequence ID" value="RDX81925.1"/>
    <property type="molecule type" value="Genomic_DNA"/>
</dbReference>
<evidence type="ECO:0000313" key="2">
    <source>
        <dbReference type="Proteomes" id="UP000257109"/>
    </source>
</evidence>
<organism evidence="1 2">
    <name type="scientific">Mucuna pruriens</name>
    <name type="common">Velvet bean</name>
    <name type="synonym">Dolichos pruriens</name>
    <dbReference type="NCBI Taxonomy" id="157652"/>
    <lineage>
        <taxon>Eukaryota</taxon>
        <taxon>Viridiplantae</taxon>
        <taxon>Streptophyta</taxon>
        <taxon>Embryophyta</taxon>
        <taxon>Tracheophyta</taxon>
        <taxon>Spermatophyta</taxon>
        <taxon>Magnoliopsida</taxon>
        <taxon>eudicotyledons</taxon>
        <taxon>Gunneridae</taxon>
        <taxon>Pentapetalae</taxon>
        <taxon>rosids</taxon>
        <taxon>fabids</taxon>
        <taxon>Fabales</taxon>
        <taxon>Fabaceae</taxon>
        <taxon>Papilionoideae</taxon>
        <taxon>50 kb inversion clade</taxon>
        <taxon>NPAAA clade</taxon>
        <taxon>indigoferoid/millettioid clade</taxon>
        <taxon>Phaseoleae</taxon>
        <taxon>Mucuna</taxon>
    </lineage>
</organism>
<evidence type="ECO:0000313" key="1">
    <source>
        <dbReference type="EMBL" id="RDX81925.1"/>
    </source>
</evidence>
<dbReference type="AlphaFoldDB" id="A0A371FUA6"/>
<feature type="non-terminal residue" evidence="1">
    <location>
        <position position="1"/>
    </location>
</feature>
<dbReference type="InterPro" id="IPR043128">
    <property type="entry name" value="Rev_trsase/Diguanyl_cyclase"/>
</dbReference>
<dbReference type="PANTHER" id="PTHR24559:SF437">
    <property type="entry name" value="RNA-DIRECTED DNA POLYMERASE HOMOLOG"/>
    <property type="match status" value="1"/>
</dbReference>
<gene>
    <name evidence="1" type="ORF">CR513_37362</name>
</gene>